<dbReference type="GO" id="GO:0042302">
    <property type="term" value="F:structural constituent of cuticle"/>
    <property type="evidence" value="ECO:0007669"/>
    <property type="project" value="InterPro"/>
</dbReference>
<evidence type="ECO:0000256" key="1">
    <source>
        <dbReference type="ARBA" id="ARBA00011518"/>
    </source>
</evidence>
<comment type="caution">
    <text evidence="6">The sequence shown here is derived from an EMBL/GenBank/DDBJ whole genome shotgun (WGS) entry which is preliminary data.</text>
</comment>
<evidence type="ECO:0000259" key="5">
    <source>
        <dbReference type="SMART" id="SM01088"/>
    </source>
</evidence>
<dbReference type="AlphaFoldDB" id="A0A2A2LIK3"/>
<sequence>MDYQSETIRAKRVAFLGISLSSISALTVILGFPLLYTYIQSTQSAMHHDLQFCRTRAGSLNGEYSRLSGLLSPRKERSAGQCCSCGAGGQGPVVRLLSNL</sequence>
<reference evidence="6 7" key="1">
    <citation type="journal article" date="2017" name="Curr. Biol.">
        <title>Genome architecture and evolution of a unichromosomal asexual nematode.</title>
        <authorList>
            <person name="Fradin H."/>
            <person name="Zegar C."/>
            <person name="Gutwein M."/>
            <person name="Lucas J."/>
            <person name="Kovtun M."/>
            <person name="Corcoran D."/>
            <person name="Baugh L.R."/>
            <person name="Kiontke K."/>
            <person name="Gunsalus K."/>
            <person name="Fitch D.H."/>
            <person name="Piano F."/>
        </authorList>
    </citation>
    <scope>NUCLEOTIDE SEQUENCE [LARGE SCALE GENOMIC DNA]</scope>
    <source>
        <strain evidence="6">PF1309</strain>
    </source>
</reference>
<feature type="domain" description="Nematode cuticle collagen N-terminal" evidence="5">
    <location>
        <begin position="12"/>
        <end position="64"/>
    </location>
</feature>
<evidence type="ECO:0000313" key="6">
    <source>
        <dbReference type="EMBL" id="PAV85960.1"/>
    </source>
</evidence>
<dbReference type="Pfam" id="PF01484">
    <property type="entry name" value="Col_cuticle_N"/>
    <property type="match status" value="1"/>
</dbReference>
<keyword evidence="4" id="KW-1133">Transmembrane helix</keyword>
<gene>
    <name evidence="6" type="ORF">WR25_26539</name>
</gene>
<dbReference type="SMART" id="SM01088">
    <property type="entry name" value="Col_cuticle_N"/>
    <property type="match status" value="1"/>
</dbReference>
<keyword evidence="4" id="KW-0472">Membrane</keyword>
<evidence type="ECO:0000313" key="7">
    <source>
        <dbReference type="Proteomes" id="UP000218231"/>
    </source>
</evidence>
<dbReference type="EMBL" id="LIAE01006711">
    <property type="protein sequence ID" value="PAV85960.1"/>
    <property type="molecule type" value="Genomic_DNA"/>
</dbReference>
<dbReference type="OrthoDB" id="5867987at2759"/>
<keyword evidence="2" id="KW-0677">Repeat</keyword>
<keyword evidence="3" id="KW-1015">Disulfide bond</keyword>
<protein>
    <recommendedName>
        <fullName evidence="5">Nematode cuticle collagen N-terminal domain-containing protein</fullName>
    </recommendedName>
</protein>
<keyword evidence="4" id="KW-0812">Transmembrane</keyword>
<organism evidence="6 7">
    <name type="scientific">Diploscapter pachys</name>
    <dbReference type="NCBI Taxonomy" id="2018661"/>
    <lineage>
        <taxon>Eukaryota</taxon>
        <taxon>Metazoa</taxon>
        <taxon>Ecdysozoa</taxon>
        <taxon>Nematoda</taxon>
        <taxon>Chromadorea</taxon>
        <taxon>Rhabditida</taxon>
        <taxon>Rhabditina</taxon>
        <taxon>Rhabditomorpha</taxon>
        <taxon>Rhabditoidea</taxon>
        <taxon>Rhabditidae</taxon>
        <taxon>Diploscapter</taxon>
    </lineage>
</organism>
<dbReference type="STRING" id="2018661.A0A2A2LIK3"/>
<dbReference type="Proteomes" id="UP000218231">
    <property type="component" value="Unassembled WGS sequence"/>
</dbReference>
<accession>A0A2A2LIK3</accession>
<evidence type="ECO:0000256" key="3">
    <source>
        <dbReference type="ARBA" id="ARBA00023157"/>
    </source>
</evidence>
<feature type="transmembrane region" description="Helical" evidence="4">
    <location>
        <begin position="12"/>
        <end position="36"/>
    </location>
</feature>
<dbReference type="InterPro" id="IPR002486">
    <property type="entry name" value="Col_cuticle_N"/>
</dbReference>
<evidence type="ECO:0000256" key="2">
    <source>
        <dbReference type="ARBA" id="ARBA00022737"/>
    </source>
</evidence>
<comment type="subunit">
    <text evidence="1">Collagen polypeptide chains are complexed within the cuticle by disulfide bonds and other types of covalent cross-links.</text>
</comment>
<evidence type="ECO:0000256" key="4">
    <source>
        <dbReference type="SAM" id="Phobius"/>
    </source>
</evidence>
<name>A0A2A2LIK3_9BILA</name>
<keyword evidence="7" id="KW-1185">Reference proteome</keyword>
<proteinExistence type="predicted"/>